<reference evidence="3" key="1">
    <citation type="submission" date="2020-11" db="EMBL/GenBank/DDBJ databases">
        <authorList>
            <person name="Tran Van P."/>
        </authorList>
    </citation>
    <scope>NUCLEOTIDE SEQUENCE</scope>
</reference>
<feature type="region of interest" description="Disordered" evidence="1">
    <location>
        <begin position="35"/>
        <end position="88"/>
    </location>
</feature>
<accession>A0A7R9HRB2</accession>
<evidence type="ECO:0000313" key="3">
    <source>
        <dbReference type="EMBL" id="CAD7431755.1"/>
    </source>
</evidence>
<name>A0A7R9HRB2_9NEOP</name>
<dbReference type="EMBL" id="OB795144">
    <property type="protein sequence ID" value="CAD7431755.1"/>
    <property type="molecule type" value="Genomic_DNA"/>
</dbReference>
<gene>
    <name evidence="3" type="ORF">TMSB3V08_LOCUS8477</name>
</gene>
<feature type="chain" id="PRO_5031359746" evidence="2">
    <location>
        <begin position="32"/>
        <end position="133"/>
    </location>
</feature>
<protein>
    <submittedName>
        <fullName evidence="3">Uncharacterized protein</fullName>
    </submittedName>
</protein>
<evidence type="ECO:0000256" key="2">
    <source>
        <dbReference type="SAM" id="SignalP"/>
    </source>
</evidence>
<evidence type="ECO:0000256" key="1">
    <source>
        <dbReference type="SAM" id="MobiDB-lite"/>
    </source>
</evidence>
<feature type="region of interest" description="Disordered" evidence="1">
    <location>
        <begin position="111"/>
        <end position="133"/>
    </location>
</feature>
<organism evidence="3">
    <name type="scientific">Timema monikensis</name>
    <dbReference type="NCBI Taxonomy" id="170555"/>
    <lineage>
        <taxon>Eukaryota</taxon>
        <taxon>Metazoa</taxon>
        <taxon>Ecdysozoa</taxon>
        <taxon>Arthropoda</taxon>
        <taxon>Hexapoda</taxon>
        <taxon>Insecta</taxon>
        <taxon>Pterygota</taxon>
        <taxon>Neoptera</taxon>
        <taxon>Polyneoptera</taxon>
        <taxon>Phasmatodea</taxon>
        <taxon>Timematodea</taxon>
        <taxon>Timematoidea</taxon>
        <taxon>Timematidae</taxon>
        <taxon>Timema</taxon>
    </lineage>
</organism>
<sequence>MQPLKQIMMCCCRMVLLATWCLIVLLGMSRAVTLAHSPSSSARHHEHETQLATAEPGHRPSGVTSSELPKQIPAPPQPPRLSSTPQYRDLDEDQIPLFKLLWITGGYKDSYPESEAKRRRNLAQRSDLLPNMV</sequence>
<proteinExistence type="predicted"/>
<keyword evidence="2" id="KW-0732">Signal</keyword>
<feature type="signal peptide" evidence="2">
    <location>
        <begin position="1"/>
        <end position="31"/>
    </location>
</feature>
<dbReference type="AlphaFoldDB" id="A0A7R9HRB2"/>